<organism evidence="1">
    <name type="scientific">marine metagenome</name>
    <dbReference type="NCBI Taxonomy" id="408172"/>
    <lineage>
        <taxon>unclassified sequences</taxon>
        <taxon>metagenomes</taxon>
        <taxon>ecological metagenomes</taxon>
    </lineage>
</organism>
<gene>
    <name evidence="1" type="ORF">METZ01_LOCUS387212</name>
</gene>
<accession>A0A382UKZ3</accession>
<evidence type="ECO:0000313" key="1">
    <source>
        <dbReference type="EMBL" id="SVD34358.1"/>
    </source>
</evidence>
<dbReference type="EMBL" id="UINC01144689">
    <property type="protein sequence ID" value="SVD34358.1"/>
    <property type="molecule type" value="Genomic_DNA"/>
</dbReference>
<sequence length="63" mass="7198">MKKTHLFSIVILLLICLFSCKKEVTFLEGKATLHFSNDTIVFDTVFTTVGSIPHHLKVYNKND</sequence>
<feature type="non-terminal residue" evidence="1">
    <location>
        <position position="63"/>
    </location>
</feature>
<protein>
    <submittedName>
        <fullName evidence="1">Uncharacterized protein</fullName>
    </submittedName>
</protein>
<dbReference type="AlphaFoldDB" id="A0A382UKZ3"/>
<proteinExistence type="predicted"/>
<name>A0A382UKZ3_9ZZZZ</name>
<reference evidence="1" key="1">
    <citation type="submission" date="2018-05" db="EMBL/GenBank/DDBJ databases">
        <authorList>
            <person name="Lanie J.A."/>
            <person name="Ng W.-L."/>
            <person name="Kazmierczak K.M."/>
            <person name="Andrzejewski T.M."/>
            <person name="Davidsen T.M."/>
            <person name="Wayne K.J."/>
            <person name="Tettelin H."/>
            <person name="Glass J.I."/>
            <person name="Rusch D."/>
            <person name="Podicherti R."/>
            <person name="Tsui H.-C.T."/>
            <person name="Winkler M.E."/>
        </authorList>
    </citation>
    <scope>NUCLEOTIDE SEQUENCE</scope>
</reference>